<evidence type="ECO:0000313" key="1">
    <source>
        <dbReference type="EMBL" id="VDK37652.1"/>
    </source>
</evidence>
<protein>
    <submittedName>
        <fullName evidence="1">Uncharacterized protein</fullName>
    </submittedName>
</protein>
<keyword evidence="2" id="KW-1185">Reference proteome</keyword>
<dbReference type="OrthoDB" id="10333965at2759"/>
<dbReference type="EMBL" id="UYRU01004602">
    <property type="protein sequence ID" value="VDK37652.1"/>
    <property type="molecule type" value="Genomic_DNA"/>
</dbReference>
<dbReference type="Proteomes" id="UP000281553">
    <property type="component" value="Unassembled WGS sequence"/>
</dbReference>
<sequence>MDALANDSERLRNQLSRNQFFPSGVKPLIESPIKGDYTSTNQQTPTFSKQSASYGCLIDSVESPSSQRMPTYPLQNYYEITALNNNMGTHARQFPAGRSPYHSNVGGSGGASRRYQRSATLGRLGTMAEAEPVGRFTDGECGDLHHPTAGDLTFISTNRPYSRLQATQSPP</sequence>
<evidence type="ECO:0000313" key="2">
    <source>
        <dbReference type="Proteomes" id="UP000281553"/>
    </source>
</evidence>
<gene>
    <name evidence="1" type="ORF">DILT_LOCUS884</name>
</gene>
<dbReference type="AlphaFoldDB" id="A0A3P6PL53"/>
<proteinExistence type="predicted"/>
<accession>A0A3P6PL53</accession>
<name>A0A3P6PL53_DIBLA</name>
<reference evidence="1 2" key="1">
    <citation type="submission" date="2018-11" db="EMBL/GenBank/DDBJ databases">
        <authorList>
            <consortium name="Pathogen Informatics"/>
        </authorList>
    </citation>
    <scope>NUCLEOTIDE SEQUENCE [LARGE SCALE GENOMIC DNA]</scope>
</reference>
<organism evidence="1 2">
    <name type="scientific">Dibothriocephalus latus</name>
    <name type="common">Fish tapeworm</name>
    <name type="synonym">Diphyllobothrium latum</name>
    <dbReference type="NCBI Taxonomy" id="60516"/>
    <lineage>
        <taxon>Eukaryota</taxon>
        <taxon>Metazoa</taxon>
        <taxon>Spiralia</taxon>
        <taxon>Lophotrochozoa</taxon>
        <taxon>Platyhelminthes</taxon>
        <taxon>Cestoda</taxon>
        <taxon>Eucestoda</taxon>
        <taxon>Diphyllobothriidea</taxon>
        <taxon>Diphyllobothriidae</taxon>
        <taxon>Dibothriocephalus</taxon>
    </lineage>
</organism>
<feature type="non-terminal residue" evidence="1">
    <location>
        <position position="171"/>
    </location>
</feature>